<evidence type="ECO:0000259" key="9">
    <source>
        <dbReference type="PROSITE" id="PS50114"/>
    </source>
</evidence>
<dbReference type="GO" id="GO:0008270">
    <property type="term" value="F:zinc ion binding"/>
    <property type="evidence" value="ECO:0007669"/>
    <property type="project" value="UniProtKB-KW"/>
</dbReference>
<evidence type="ECO:0000313" key="10">
    <source>
        <dbReference type="EMBL" id="KCW79523.1"/>
    </source>
</evidence>
<feature type="compositionally biased region" description="Basic and acidic residues" evidence="8">
    <location>
        <begin position="1"/>
        <end position="11"/>
    </location>
</feature>
<feature type="compositionally biased region" description="Basic and acidic residues" evidence="8">
    <location>
        <begin position="127"/>
        <end position="146"/>
    </location>
</feature>
<dbReference type="PANTHER" id="PTHR47255">
    <property type="entry name" value="GATA TRANSCRIPTION FACTOR 22-RELATED"/>
    <property type="match status" value="1"/>
</dbReference>
<protein>
    <recommendedName>
        <fullName evidence="9">GATA-type domain-containing protein</fullName>
    </recommendedName>
</protein>
<evidence type="ECO:0000256" key="1">
    <source>
        <dbReference type="ARBA" id="ARBA00022723"/>
    </source>
</evidence>
<dbReference type="PANTHER" id="PTHR47255:SF4">
    <property type="entry name" value="GATA ZINC FINGER DOMAIN-CONTAINING PROTEIN 12"/>
    <property type="match status" value="1"/>
</dbReference>
<dbReference type="InParanoid" id="A0A059CM45"/>
<keyword evidence="2 7" id="KW-0863">Zinc-finger</keyword>
<evidence type="ECO:0000256" key="7">
    <source>
        <dbReference type="PROSITE-ProRule" id="PRU00094"/>
    </source>
</evidence>
<dbReference type="KEGG" id="egr:104436489"/>
<keyword evidence="4" id="KW-0805">Transcription regulation</keyword>
<dbReference type="InterPro" id="IPR000679">
    <property type="entry name" value="Znf_GATA"/>
</dbReference>
<evidence type="ECO:0000256" key="8">
    <source>
        <dbReference type="SAM" id="MobiDB-lite"/>
    </source>
</evidence>
<dbReference type="Gene3D" id="3.30.50.10">
    <property type="entry name" value="Erythroid Transcription Factor GATA-1, subunit A"/>
    <property type="match status" value="1"/>
</dbReference>
<dbReference type="SMART" id="SM00401">
    <property type="entry name" value="ZnF_GATA"/>
    <property type="match status" value="1"/>
</dbReference>
<keyword evidence="1" id="KW-0479">Metal-binding</keyword>
<keyword evidence="5" id="KW-0238">DNA-binding</keyword>
<dbReference type="OrthoDB" id="2162994at2759"/>
<dbReference type="eggNOG" id="KOG1601">
    <property type="taxonomic scope" value="Eukaryota"/>
</dbReference>
<evidence type="ECO:0000256" key="6">
    <source>
        <dbReference type="ARBA" id="ARBA00023163"/>
    </source>
</evidence>
<dbReference type="InterPro" id="IPR052138">
    <property type="entry name" value="GATA_ZnFinger_Domain"/>
</dbReference>
<keyword evidence="6" id="KW-0804">Transcription</keyword>
<dbReference type="SUPFAM" id="SSF57716">
    <property type="entry name" value="Glucocorticoid receptor-like (DNA-binding domain)"/>
    <property type="match status" value="1"/>
</dbReference>
<dbReference type="GO" id="GO:0006355">
    <property type="term" value="P:regulation of DNA-templated transcription"/>
    <property type="evidence" value="ECO:0000318"/>
    <property type="project" value="GO_Central"/>
</dbReference>
<feature type="region of interest" description="Disordered" evidence="8">
    <location>
        <begin position="1"/>
        <end position="35"/>
    </location>
</feature>
<proteinExistence type="predicted"/>
<reference evidence="10" key="1">
    <citation type="submission" date="2013-07" db="EMBL/GenBank/DDBJ databases">
        <title>The genome of Eucalyptus grandis.</title>
        <authorList>
            <person name="Schmutz J."/>
            <person name="Hayes R."/>
            <person name="Myburg A."/>
            <person name="Tuskan G."/>
            <person name="Grattapaglia D."/>
            <person name="Rokhsar D.S."/>
        </authorList>
    </citation>
    <scope>NUCLEOTIDE SEQUENCE</scope>
    <source>
        <tissue evidence="10">Leaf extractions</tissue>
    </source>
</reference>
<dbReference type="GO" id="GO:0005634">
    <property type="term" value="C:nucleus"/>
    <property type="evidence" value="ECO:0000318"/>
    <property type="project" value="GO_Central"/>
</dbReference>
<accession>A0A059CM45</accession>
<dbReference type="STRING" id="71139.A0A059CM45"/>
<evidence type="ECO:0000256" key="4">
    <source>
        <dbReference type="ARBA" id="ARBA00023015"/>
    </source>
</evidence>
<name>A0A059CM45_EUCGR</name>
<evidence type="ECO:0000256" key="2">
    <source>
        <dbReference type="ARBA" id="ARBA00022771"/>
    </source>
</evidence>
<evidence type="ECO:0000256" key="5">
    <source>
        <dbReference type="ARBA" id="ARBA00023125"/>
    </source>
</evidence>
<dbReference type="Pfam" id="PF00320">
    <property type="entry name" value="GATA"/>
    <property type="match status" value="1"/>
</dbReference>
<gene>
    <name evidence="10" type="ORF">EUGRSUZ_C00899</name>
</gene>
<feature type="region of interest" description="Disordered" evidence="8">
    <location>
        <begin position="127"/>
        <end position="148"/>
    </location>
</feature>
<dbReference type="InterPro" id="IPR013088">
    <property type="entry name" value="Znf_NHR/GATA"/>
</dbReference>
<sequence length="316" mass="34809">MTPDDRTRELNEYQEESLASRPQPHHHRQATSPCFSSIITPNYVLHSSVEEQGGSFHRASQPSDRGLEALPAPISITTSQKLEDQRVEEDHQKGRHEHSSSSSSSSSSPPFKWTSSKMRMMRKMMISEKRPPPNKSSAHESEDRPYPDSITLSCPQMDSNGGCSGNTAVRVCVDCNTSKTPLWRSGPKGPKTLCNACGIRQRKVRRAMAAAAAAANGTVVPTPTMTLPAKCKLKNKDNKRPGSKAAIDQESETIKKRFKLPPPTLASSKETKQLCLEDFAARLSKRYSANLQRVFPQEEKEAAILLMALSCGLVHG</sequence>
<dbReference type="GO" id="GO:0000976">
    <property type="term" value="F:transcription cis-regulatory region binding"/>
    <property type="evidence" value="ECO:0000318"/>
    <property type="project" value="GO_Central"/>
</dbReference>
<dbReference type="EMBL" id="KK198755">
    <property type="protein sequence ID" value="KCW79523.1"/>
    <property type="molecule type" value="Genomic_DNA"/>
</dbReference>
<feature type="compositionally biased region" description="Basic and acidic residues" evidence="8">
    <location>
        <begin position="81"/>
        <end position="92"/>
    </location>
</feature>
<feature type="domain" description="GATA-type" evidence="9">
    <location>
        <begin position="166"/>
        <end position="202"/>
    </location>
</feature>
<keyword evidence="3" id="KW-0862">Zinc</keyword>
<dbReference type="PROSITE" id="PS50114">
    <property type="entry name" value="GATA_ZN_FINGER_2"/>
    <property type="match status" value="1"/>
</dbReference>
<dbReference type="OMA" id="AHESEDR"/>
<organism evidence="10">
    <name type="scientific">Eucalyptus grandis</name>
    <name type="common">Flooded gum</name>
    <dbReference type="NCBI Taxonomy" id="71139"/>
    <lineage>
        <taxon>Eukaryota</taxon>
        <taxon>Viridiplantae</taxon>
        <taxon>Streptophyta</taxon>
        <taxon>Embryophyta</taxon>
        <taxon>Tracheophyta</taxon>
        <taxon>Spermatophyta</taxon>
        <taxon>Magnoliopsida</taxon>
        <taxon>eudicotyledons</taxon>
        <taxon>Gunneridae</taxon>
        <taxon>Pentapetalae</taxon>
        <taxon>rosids</taxon>
        <taxon>malvids</taxon>
        <taxon>Myrtales</taxon>
        <taxon>Myrtaceae</taxon>
        <taxon>Myrtoideae</taxon>
        <taxon>Eucalypteae</taxon>
        <taxon>Eucalyptus</taxon>
    </lineage>
</organism>
<evidence type="ECO:0000256" key="3">
    <source>
        <dbReference type="ARBA" id="ARBA00022833"/>
    </source>
</evidence>
<dbReference type="Gramene" id="KCW79523">
    <property type="protein sequence ID" value="KCW79523"/>
    <property type="gene ID" value="EUGRSUZ_C00899"/>
</dbReference>
<feature type="region of interest" description="Disordered" evidence="8">
    <location>
        <begin position="75"/>
        <end position="113"/>
    </location>
</feature>
<dbReference type="PROSITE" id="PS00344">
    <property type="entry name" value="GATA_ZN_FINGER_1"/>
    <property type="match status" value="1"/>
</dbReference>
<dbReference type="CDD" id="cd00202">
    <property type="entry name" value="ZnF_GATA"/>
    <property type="match status" value="1"/>
</dbReference>
<dbReference type="AlphaFoldDB" id="A0A059CM45"/>